<comment type="caution">
    <text evidence="5">The sequence shown here is derived from an EMBL/GenBank/DDBJ whole genome shotgun (WGS) entry which is preliminary data.</text>
</comment>
<keyword evidence="1" id="KW-0805">Transcription regulation</keyword>
<dbReference type="Proteomes" id="UP000298213">
    <property type="component" value="Unassembled WGS sequence"/>
</dbReference>
<evidence type="ECO:0000313" key="6">
    <source>
        <dbReference type="Proteomes" id="UP000298213"/>
    </source>
</evidence>
<dbReference type="InterPro" id="IPR001845">
    <property type="entry name" value="HTH_ArsR_DNA-bd_dom"/>
</dbReference>
<dbReference type="Pfam" id="PF12840">
    <property type="entry name" value="HTH_20"/>
    <property type="match status" value="1"/>
</dbReference>
<protein>
    <submittedName>
        <fullName evidence="5">Transcriptional regulator</fullName>
    </submittedName>
</protein>
<dbReference type="SMART" id="SM00418">
    <property type="entry name" value="HTH_ARSR"/>
    <property type="match status" value="1"/>
</dbReference>
<accession>A0A4Y8ZTK3</accession>
<evidence type="ECO:0000256" key="3">
    <source>
        <dbReference type="ARBA" id="ARBA00023163"/>
    </source>
</evidence>
<dbReference type="InterPro" id="IPR036390">
    <property type="entry name" value="WH_DNA-bd_sf"/>
</dbReference>
<name>A0A4Y8ZTK3_9SPHN</name>
<keyword evidence="2" id="KW-0238">DNA-binding</keyword>
<dbReference type="EMBL" id="SPDV01000016">
    <property type="protein sequence ID" value="TFI58465.1"/>
    <property type="molecule type" value="Genomic_DNA"/>
</dbReference>
<dbReference type="Gene3D" id="1.10.10.10">
    <property type="entry name" value="Winged helix-like DNA-binding domain superfamily/Winged helix DNA-binding domain"/>
    <property type="match status" value="1"/>
</dbReference>
<keyword evidence="3" id="KW-0804">Transcription</keyword>
<dbReference type="NCBIfam" id="NF033788">
    <property type="entry name" value="HTH_metalloreg"/>
    <property type="match status" value="1"/>
</dbReference>
<evidence type="ECO:0000259" key="4">
    <source>
        <dbReference type="PROSITE" id="PS50987"/>
    </source>
</evidence>
<dbReference type="PRINTS" id="PR00778">
    <property type="entry name" value="HTHARSR"/>
</dbReference>
<evidence type="ECO:0000256" key="1">
    <source>
        <dbReference type="ARBA" id="ARBA00023015"/>
    </source>
</evidence>
<organism evidence="5 6">
    <name type="scientific">Sphingomonas parva</name>
    <dbReference type="NCBI Taxonomy" id="2555898"/>
    <lineage>
        <taxon>Bacteria</taxon>
        <taxon>Pseudomonadati</taxon>
        <taxon>Pseudomonadota</taxon>
        <taxon>Alphaproteobacteria</taxon>
        <taxon>Sphingomonadales</taxon>
        <taxon>Sphingomonadaceae</taxon>
        <taxon>Sphingomonas</taxon>
    </lineage>
</organism>
<evidence type="ECO:0000313" key="5">
    <source>
        <dbReference type="EMBL" id="TFI58465.1"/>
    </source>
</evidence>
<dbReference type="InterPro" id="IPR036388">
    <property type="entry name" value="WH-like_DNA-bd_sf"/>
</dbReference>
<dbReference type="GO" id="GO:0003677">
    <property type="term" value="F:DNA binding"/>
    <property type="evidence" value="ECO:0007669"/>
    <property type="project" value="UniProtKB-KW"/>
</dbReference>
<sequence length="131" mass="13716">MFVDTQAADSYFHTHRNEELTLQSATAVSALGALANEHRLAVFRLLVQAGEDGLAAGAIATALAVPNSSLSFHLAHLTQAGLVKQERRGRSLIYSANYAAMNGLVAYLMENCCAASGCGPRPTAGDAPAEQ</sequence>
<keyword evidence="6" id="KW-1185">Reference proteome</keyword>
<dbReference type="InterPro" id="IPR011991">
    <property type="entry name" value="ArsR-like_HTH"/>
</dbReference>
<dbReference type="CDD" id="cd00090">
    <property type="entry name" value="HTH_ARSR"/>
    <property type="match status" value="1"/>
</dbReference>
<dbReference type="PANTHER" id="PTHR43132:SF2">
    <property type="entry name" value="ARSENICAL RESISTANCE OPERON REPRESSOR ARSR-RELATED"/>
    <property type="match status" value="1"/>
</dbReference>
<gene>
    <name evidence="5" type="ORF">E2493_09890</name>
</gene>
<evidence type="ECO:0000256" key="2">
    <source>
        <dbReference type="ARBA" id="ARBA00023125"/>
    </source>
</evidence>
<dbReference type="PROSITE" id="PS50987">
    <property type="entry name" value="HTH_ARSR_2"/>
    <property type="match status" value="1"/>
</dbReference>
<dbReference type="OrthoDB" id="9804742at2"/>
<dbReference type="GO" id="GO:0003700">
    <property type="term" value="F:DNA-binding transcription factor activity"/>
    <property type="evidence" value="ECO:0007669"/>
    <property type="project" value="InterPro"/>
</dbReference>
<dbReference type="InterPro" id="IPR051011">
    <property type="entry name" value="Metal_resp_trans_reg"/>
</dbReference>
<feature type="domain" description="HTH arsR-type" evidence="4">
    <location>
        <begin position="19"/>
        <end position="116"/>
    </location>
</feature>
<dbReference type="AlphaFoldDB" id="A0A4Y8ZTK3"/>
<reference evidence="5 6" key="1">
    <citation type="submission" date="2019-03" db="EMBL/GenBank/DDBJ databases">
        <title>Genome sequence of Sphingomonas sp. 17J27-24.</title>
        <authorList>
            <person name="Kim M."/>
            <person name="Maeng S."/>
            <person name="Sathiyaraj S."/>
        </authorList>
    </citation>
    <scope>NUCLEOTIDE SEQUENCE [LARGE SCALE GENOMIC DNA]</scope>
    <source>
        <strain evidence="5 6">17J27-24</strain>
    </source>
</reference>
<dbReference type="SUPFAM" id="SSF46785">
    <property type="entry name" value="Winged helix' DNA-binding domain"/>
    <property type="match status" value="1"/>
</dbReference>
<proteinExistence type="predicted"/>
<dbReference type="PANTHER" id="PTHR43132">
    <property type="entry name" value="ARSENICAL RESISTANCE OPERON REPRESSOR ARSR-RELATED"/>
    <property type="match status" value="1"/>
</dbReference>